<evidence type="ECO:0000256" key="6">
    <source>
        <dbReference type="ARBA" id="ARBA00047422"/>
    </source>
</evidence>
<feature type="active site" evidence="7">
    <location>
        <position position="118"/>
    </location>
</feature>
<evidence type="ECO:0000256" key="8">
    <source>
        <dbReference type="SAM" id="MobiDB-lite"/>
    </source>
</evidence>
<evidence type="ECO:0000313" key="10">
    <source>
        <dbReference type="Proteomes" id="UP001155820"/>
    </source>
</evidence>
<protein>
    <recommendedName>
        <fullName evidence="1">DNA (cytosine-5-)-methyltransferase</fullName>
        <ecNumber evidence="1">2.1.1.37</ecNumber>
    </recommendedName>
</protein>
<dbReference type="PROSITE" id="PS51679">
    <property type="entry name" value="SAM_MT_C5"/>
    <property type="match status" value="1"/>
</dbReference>
<keyword evidence="4 7" id="KW-0949">S-adenosyl-L-methionine</keyword>
<evidence type="ECO:0000256" key="4">
    <source>
        <dbReference type="ARBA" id="ARBA00022691"/>
    </source>
</evidence>
<keyword evidence="3 7" id="KW-0808">Transferase</keyword>
<comment type="similarity">
    <text evidence="7">Belongs to the class I-like SAM-binding methyltransferase superfamily. C5-methyltransferase family.</text>
</comment>
<dbReference type="Gene3D" id="3.90.120.10">
    <property type="entry name" value="DNA Methylase, subunit A, domain 2"/>
    <property type="match status" value="1"/>
</dbReference>
<organism evidence="9 10">
    <name type="scientific">Agrobacterium pusense</name>
    <dbReference type="NCBI Taxonomy" id="648995"/>
    <lineage>
        <taxon>Bacteria</taxon>
        <taxon>Pseudomonadati</taxon>
        <taxon>Pseudomonadota</taxon>
        <taxon>Alphaproteobacteria</taxon>
        <taxon>Hyphomicrobiales</taxon>
        <taxon>Rhizobiaceae</taxon>
        <taxon>Rhizobium/Agrobacterium group</taxon>
        <taxon>Agrobacterium</taxon>
    </lineage>
</organism>
<keyword evidence="5" id="KW-0680">Restriction system</keyword>
<dbReference type="EMBL" id="JABRWM010000006">
    <property type="protein sequence ID" value="NRF23187.1"/>
    <property type="molecule type" value="Genomic_DNA"/>
</dbReference>
<dbReference type="SUPFAM" id="SSF53335">
    <property type="entry name" value="S-adenosyl-L-methionine-dependent methyltransferases"/>
    <property type="match status" value="1"/>
</dbReference>
<feature type="region of interest" description="Disordered" evidence="8">
    <location>
        <begin position="251"/>
        <end position="286"/>
    </location>
</feature>
<dbReference type="InterPro" id="IPR018117">
    <property type="entry name" value="C5_DNA_meth_AS"/>
</dbReference>
<dbReference type="InterPro" id="IPR001525">
    <property type="entry name" value="C5_MeTfrase"/>
</dbReference>
<comment type="catalytic activity">
    <reaction evidence="6">
        <text>a 2'-deoxycytidine in DNA + S-adenosyl-L-methionine = a 5-methyl-2'-deoxycytidine in DNA + S-adenosyl-L-homocysteine + H(+)</text>
        <dbReference type="Rhea" id="RHEA:13681"/>
        <dbReference type="Rhea" id="RHEA-COMP:11369"/>
        <dbReference type="Rhea" id="RHEA-COMP:11370"/>
        <dbReference type="ChEBI" id="CHEBI:15378"/>
        <dbReference type="ChEBI" id="CHEBI:57856"/>
        <dbReference type="ChEBI" id="CHEBI:59789"/>
        <dbReference type="ChEBI" id="CHEBI:85452"/>
        <dbReference type="ChEBI" id="CHEBI:85454"/>
        <dbReference type="EC" id="2.1.1.37"/>
    </reaction>
</comment>
<dbReference type="EC" id="2.1.1.37" evidence="1"/>
<dbReference type="GO" id="GO:0032259">
    <property type="term" value="P:methylation"/>
    <property type="evidence" value="ECO:0007669"/>
    <property type="project" value="UniProtKB-KW"/>
</dbReference>
<dbReference type="RefSeq" id="WP_172874278.1">
    <property type="nucleotide sequence ID" value="NZ_JABRWL010000006.1"/>
</dbReference>
<accession>A0AA44ERR5</accession>
<feature type="compositionally biased region" description="Basic and acidic residues" evidence="8">
    <location>
        <begin position="251"/>
        <end position="261"/>
    </location>
</feature>
<evidence type="ECO:0000256" key="3">
    <source>
        <dbReference type="ARBA" id="ARBA00022679"/>
    </source>
</evidence>
<dbReference type="PANTHER" id="PTHR46098">
    <property type="entry name" value="TRNA (CYTOSINE(38)-C(5))-METHYLTRANSFERASE"/>
    <property type="match status" value="1"/>
</dbReference>
<dbReference type="Pfam" id="PF00145">
    <property type="entry name" value="DNA_methylase"/>
    <property type="match status" value="2"/>
</dbReference>
<feature type="compositionally biased region" description="Basic and acidic residues" evidence="8">
    <location>
        <begin position="277"/>
        <end position="286"/>
    </location>
</feature>
<dbReference type="InterPro" id="IPR029063">
    <property type="entry name" value="SAM-dependent_MTases_sf"/>
</dbReference>
<evidence type="ECO:0000313" key="9">
    <source>
        <dbReference type="EMBL" id="NRF23187.1"/>
    </source>
</evidence>
<dbReference type="InterPro" id="IPR050750">
    <property type="entry name" value="C5-MTase"/>
</dbReference>
<name>A0AA44ERR5_9HYPH</name>
<reference evidence="9" key="1">
    <citation type="submission" date="2019-07" db="EMBL/GenBank/DDBJ databases">
        <title>FDA dAtabase for Regulatory Grade micrObial Sequences (FDA-ARGOS): Supporting development and validation of Infectious Disease Dx tests.</title>
        <authorList>
            <person name="Bachman M."/>
            <person name="Young C."/>
            <person name="Tallon L."/>
            <person name="Sadzewicz L."/>
            <person name="Vavikolanu K."/>
            <person name="Mehta A."/>
            <person name="Aluvathingal J."/>
            <person name="Nadendla S."/>
            <person name="Nandy P."/>
            <person name="Geyer C."/>
            <person name="Yan Y."/>
            <person name="Sichtig H."/>
        </authorList>
    </citation>
    <scope>NUCLEOTIDE SEQUENCE</scope>
    <source>
        <strain evidence="9">FDAARGOS_618</strain>
    </source>
</reference>
<evidence type="ECO:0000256" key="5">
    <source>
        <dbReference type="ARBA" id="ARBA00022747"/>
    </source>
</evidence>
<keyword evidence="10" id="KW-1185">Reference proteome</keyword>
<proteinExistence type="inferred from homology"/>
<evidence type="ECO:0000256" key="2">
    <source>
        <dbReference type="ARBA" id="ARBA00022603"/>
    </source>
</evidence>
<dbReference type="PROSITE" id="PS00094">
    <property type="entry name" value="C5_MTASE_1"/>
    <property type="match status" value="1"/>
</dbReference>
<dbReference type="Gene3D" id="3.40.50.150">
    <property type="entry name" value="Vaccinia Virus protein VP39"/>
    <property type="match status" value="1"/>
</dbReference>
<sequence>MQHANDNHTGLRFLSVCSGIEAASVAWHPLGWQCIGVAEIEPFPAFVLAHHYGAGRPKYMPDPGEPGIKLKDQRSRKTALKAVSRLPVESVLTNWGDFTKIHTRTLGRVDILAGGTPCQAFSVAGLRQSLADARGNLSLEFVRLAHELAANNGLRNVVWENVVGVLSTKDNAFGCFLAGLVGADSAIEPPRRGKWARHGMVSGPKGRAAWAVKDGQFFGVAQRRRRVLVVADFGNGADPAAVLFEPESMFRDTPPSREKGKSITHPVAPSLVSSGRGIERTGDTRGQDPVVAVEWPAEVASTLNAAFGEKLGLENQHINSGAPLFVPSAVSVNGDVAHTLKAEGADASEDGTGRGTPIVAQSVAIRGRDGGATAELGGEIATALRASQGGGDKPHVLAQAYSIMPQNSGKDYKARLVDVAQPLMAGGPVGGNQGGDYIFQSAVRRLTPVECERLQGFPDGYTDIPWRGKPADQCPDGPRYKALGNSWAVPKFVWLGKRIQKLMPANDNQETPIANAA</sequence>
<gene>
    <name evidence="9" type="ORF">FOB26_29470</name>
</gene>
<dbReference type="Proteomes" id="UP001155820">
    <property type="component" value="Unassembled WGS sequence"/>
</dbReference>
<dbReference type="GO" id="GO:0003886">
    <property type="term" value="F:DNA (cytosine-5-)-methyltransferase activity"/>
    <property type="evidence" value="ECO:0007669"/>
    <property type="project" value="UniProtKB-EC"/>
</dbReference>
<comment type="caution">
    <text evidence="9">The sequence shown here is derived from an EMBL/GenBank/DDBJ whole genome shotgun (WGS) entry which is preliminary data.</text>
</comment>
<dbReference type="PANTHER" id="PTHR46098:SF1">
    <property type="entry name" value="TRNA (CYTOSINE(38)-C(5))-METHYLTRANSFERASE"/>
    <property type="match status" value="1"/>
</dbReference>
<keyword evidence="2 7" id="KW-0489">Methyltransferase</keyword>
<dbReference type="GO" id="GO:0009307">
    <property type="term" value="P:DNA restriction-modification system"/>
    <property type="evidence" value="ECO:0007669"/>
    <property type="project" value="UniProtKB-KW"/>
</dbReference>
<evidence type="ECO:0000256" key="1">
    <source>
        <dbReference type="ARBA" id="ARBA00011975"/>
    </source>
</evidence>
<dbReference type="AlphaFoldDB" id="A0AA44ERR5"/>
<evidence type="ECO:0000256" key="7">
    <source>
        <dbReference type="PROSITE-ProRule" id="PRU01016"/>
    </source>
</evidence>